<gene>
    <name evidence="2" type="ORF">U5E74_17450</name>
</gene>
<reference evidence="2 3" key="1">
    <citation type="submission" date="2023-12" db="EMBL/GenBank/DDBJ databases">
        <title>N/s.</title>
        <authorList>
            <person name="Dale J."/>
        </authorList>
    </citation>
    <scope>NUCLEOTIDE SEQUENCE [LARGE SCALE GENOMIC DNA]</scope>
    <source>
        <strain evidence="2 3">2023EL-01226</strain>
    </source>
</reference>
<keyword evidence="2" id="KW-0808">Transferase</keyword>
<dbReference type="SUPFAM" id="SSF53756">
    <property type="entry name" value="UDP-Glycosyltransferase/glycogen phosphorylase"/>
    <property type="match status" value="1"/>
</dbReference>
<evidence type="ECO:0000313" key="3">
    <source>
        <dbReference type="Proteomes" id="UP001293169"/>
    </source>
</evidence>
<evidence type="ECO:0000313" key="2">
    <source>
        <dbReference type="EMBL" id="MDZ7467423.1"/>
    </source>
</evidence>
<feature type="domain" description="Glycosyl transferase family 1" evidence="1">
    <location>
        <begin position="182"/>
        <end position="272"/>
    </location>
</feature>
<dbReference type="Gene3D" id="3.40.50.2000">
    <property type="entry name" value="Glycogen Phosphorylase B"/>
    <property type="match status" value="2"/>
</dbReference>
<protein>
    <submittedName>
        <fullName evidence="2">Glycosyltransferase</fullName>
        <ecNumber evidence="2">2.4.-.-</ecNumber>
    </submittedName>
</protein>
<dbReference type="Proteomes" id="UP001293169">
    <property type="component" value="Unassembled WGS sequence"/>
</dbReference>
<comment type="caution">
    <text evidence="2">The sequence shown here is derived from an EMBL/GenBank/DDBJ whole genome shotgun (WGS) entry which is preliminary data.</text>
</comment>
<sequence>MKNMLYVTTVFEDENDGIWKKIKYTLCAYQRLGYLIDFAYRTKAGYVINFGFNSEQSKVERVNEHHKDLFFYNLSKKIIKKYDFLYIRKPFGGASFLFLNFLISKVKKGGGKVAFEIPTYPYRKEIKSVKNIISERLFQVSKSAYVHKIDLIVYMGESSGNIWGRPALKIANGIDLNKVQILKENLNSVSDEFIFVGVARLSFWHGYDRLIEAVKNYKGNYKIKFIVIGNGEPELSRLNALTKKHALEEKVLFLGAKFGNELDMQYKKAHVCIDSIGRHRSGNQFNSSLKSKEYAAKGLPFIMSHKDDSFENVNFIFNVSPDEEMINIDEIISWYEKLPTNTPVEMRAFAEQFLSWDIQCKKVLENIFY</sequence>
<dbReference type="RefSeq" id="WP_073554305.1">
    <property type="nucleotide sequence ID" value="NZ_CP040183.1"/>
</dbReference>
<evidence type="ECO:0000259" key="1">
    <source>
        <dbReference type="Pfam" id="PF00534"/>
    </source>
</evidence>
<keyword evidence="3" id="KW-1185">Reference proteome</keyword>
<name>A0ABU5M5D0_RAOPL</name>
<dbReference type="EMBL" id="JAXUDK010000011">
    <property type="protein sequence ID" value="MDZ7467423.1"/>
    <property type="molecule type" value="Genomic_DNA"/>
</dbReference>
<organism evidence="2 3">
    <name type="scientific">Raoultella planticola</name>
    <name type="common">Klebsiella planticola</name>
    <dbReference type="NCBI Taxonomy" id="575"/>
    <lineage>
        <taxon>Bacteria</taxon>
        <taxon>Pseudomonadati</taxon>
        <taxon>Pseudomonadota</taxon>
        <taxon>Gammaproteobacteria</taxon>
        <taxon>Enterobacterales</taxon>
        <taxon>Enterobacteriaceae</taxon>
        <taxon>Klebsiella/Raoultella group</taxon>
        <taxon>Raoultella</taxon>
    </lineage>
</organism>
<dbReference type="EC" id="2.4.-.-" evidence="2"/>
<proteinExistence type="predicted"/>
<dbReference type="GO" id="GO:0016757">
    <property type="term" value="F:glycosyltransferase activity"/>
    <property type="evidence" value="ECO:0007669"/>
    <property type="project" value="UniProtKB-KW"/>
</dbReference>
<dbReference type="Pfam" id="PF00534">
    <property type="entry name" value="Glycos_transf_1"/>
    <property type="match status" value="1"/>
</dbReference>
<dbReference type="InterPro" id="IPR001296">
    <property type="entry name" value="Glyco_trans_1"/>
</dbReference>
<keyword evidence="2" id="KW-0328">Glycosyltransferase</keyword>
<accession>A0ABU5M5D0</accession>